<dbReference type="FunFam" id="3.80.10.10:FF:000095">
    <property type="entry name" value="LRR receptor-like serine/threonine-protein kinase GSO1"/>
    <property type="match status" value="2"/>
</dbReference>
<evidence type="ECO:0000256" key="22">
    <source>
        <dbReference type="SAM" id="Phobius"/>
    </source>
</evidence>
<comment type="subcellular location">
    <subcellularLocation>
        <location evidence="1">Cell membrane</location>
        <topology evidence="1">Single-pass membrane protein</topology>
    </subcellularLocation>
</comment>
<evidence type="ECO:0000256" key="16">
    <source>
        <dbReference type="ARBA" id="ARBA00023136"/>
    </source>
</evidence>
<evidence type="ECO:0000256" key="3">
    <source>
        <dbReference type="ARBA" id="ARBA00012513"/>
    </source>
</evidence>
<dbReference type="SMART" id="SM00220">
    <property type="entry name" value="S_TKc"/>
    <property type="match status" value="1"/>
</dbReference>
<evidence type="ECO:0000256" key="1">
    <source>
        <dbReference type="ARBA" id="ARBA00004162"/>
    </source>
</evidence>
<dbReference type="GO" id="GO:0005886">
    <property type="term" value="C:plasma membrane"/>
    <property type="evidence" value="ECO:0007669"/>
    <property type="project" value="UniProtKB-SubCell"/>
</dbReference>
<feature type="binding site" evidence="21">
    <location>
        <position position="804"/>
    </location>
    <ligand>
        <name>ATP</name>
        <dbReference type="ChEBI" id="CHEBI:30616"/>
    </ligand>
</feature>
<dbReference type="InterPro" id="IPR051809">
    <property type="entry name" value="Plant_receptor-like_S/T_kinase"/>
</dbReference>
<comment type="catalytic activity">
    <reaction evidence="19">
        <text>L-threonyl-[protein] + ATP = O-phospho-L-threonyl-[protein] + ADP + H(+)</text>
        <dbReference type="Rhea" id="RHEA:46608"/>
        <dbReference type="Rhea" id="RHEA-COMP:11060"/>
        <dbReference type="Rhea" id="RHEA-COMP:11605"/>
        <dbReference type="ChEBI" id="CHEBI:15378"/>
        <dbReference type="ChEBI" id="CHEBI:30013"/>
        <dbReference type="ChEBI" id="CHEBI:30616"/>
        <dbReference type="ChEBI" id="CHEBI:61977"/>
        <dbReference type="ChEBI" id="CHEBI:456216"/>
        <dbReference type="EC" id="2.7.11.1"/>
    </reaction>
</comment>
<dbReference type="CDD" id="cd14066">
    <property type="entry name" value="STKc_IRAK"/>
    <property type="match status" value="1"/>
</dbReference>
<dbReference type="InterPro" id="IPR000719">
    <property type="entry name" value="Prot_kinase_dom"/>
</dbReference>
<keyword evidence="10" id="KW-0732">Signal</keyword>
<evidence type="ECO:0000256" key="10">
    <source>
        <dbReference type="ARBA" id="ARBA00022729"/>
    </source>
</evidence>
<dbReference type="EC" id="2.7.11.1" evidence="3"/>
<comment type="caution">
    <text evidence="24">The sequence shown here is derived from an EMBL/GenBank/DDBJ whole genome shotgun (WGS) entry which is preliminary data.</text>
</comment>
<keyword evidence="14 21" id="KW-0067">ATP-binding</keyword>
<keyword evidence="4" id="KW-1003">Cell membrane</keyword>
<dbReference type="SUPFAM" id="SSF56112">
    <property type="entry name" value="Protein kinase-like (PK-like)"/>
    <property type="match status" value="1"/>
</dbReference>
<evidence type="ECO:0000256" key="21">
    <source>
        <dbReference type="PROSITE-ProRule" id="PRU10141"/>
    </source>
</evidence>
<keyword evidence="16 22" id="KW-0472">Membrane</keyword>
<dbReference type="Gene3D" id="1.10.510.10">
    <property type="entry name" value="Transferase(Phosphotransferase) domain 1"/>
    <property type="match status" value="1"/>
</dbReference>
<evidence type="ECO:0000256" key="17">
    <source>
        <dbReference type="ARBA" id="ARBA00023170"/>
    </source>
</evidence>
<keyword evidence="7" id="KW-0433">Leucine-rich repeat</keyword>
<dbReference type="PROSITE" id="PS50011">
    <property type="entry name" value="PROTEIN_KINASE_DOM"/>
    <property type="match status" value="1"/>
</dbReference>
<evidence type="ECO:0000256" key="14">
    <source>
        <dbReference type="ARBA" id="ARBA00022840"/>
    </source>
</evidence>
<evidence type="ECO:0000256" key="8">
    <source>
        <dbReference type="ARBA" id="ARBA00022679"/>
    </source>
</evidence>
<dbReference type="GO" id="GO:0051707">
    <property type="term" value="P:response to other organism"/>
    <property type="evidence" value="ECO:0007669"/>
    <property type="project" value="UniProtKB-ARBA"/>
</dbReference>
<proteinExistence type="inferred from homology"/>
<protein>
    <recommendedName>
        <fullName evidence="3">non-specific serine/threonine protein kinase</fullName>
        <ecNumber evidence="3">2.7.11.1</ecNumber>
    </recommendedName>
</protein>
<dbReference type="InterPro" id="IPR003591">
    <property type="entry name" value="Leu-rich_rpt_typical-subtyp"/>
</dbReference>
<dbReference type="Gene3D" id="3.30.200.20">
    <property type="entry name" value="Phosphorylase Kinase, domain 1"/>
    <property type="match status" value="1"/>
</dbReference>
<keyword evidence="5" id="KW-0723">Serine/threonine-protein kinase</keyword>
<evidence type="ECO:0000256" key="19">
    <source>
        <dbReference type="ARBA" id="ARBA00047899"/>
    </source>
</evidence>
<gene>
    <name evidence="24" type="ORF">C2S53_001299</name>
</gene>
<dbReference type="PROSITE" id="PS00107">
    <property type="entry name" value="PROTEIN_KINASE_ATP"/>
    <property type="match status" value="1"/>
</dbReference>
<name>A0AAD4J2B6_PERFH</name>
<dbReference type="Pfam" id="PF08263">
    <property type="entry name" value="LRRNT_2"/>
    <property type="match status" value="1"/>
</dbReference>
<keyword evidence="9 22" id="KW-0812">Transmembrane</keyword>
<dbReference type="FunFam" id="3.30.200.20:FF:000661">
    <property type="entry name" value="Serine-threonine protein kinase plant-type"/>
    <property type="match status" value="1"/>
</dbReference>
<organism evidence="24 25">
    <name type="scientific">Perilla frutescens var. hirtella</name>
    <name type="common">Perilla citriodora</name>
    <name type="synonym">Perilla setoyensis</name>
    <dbReference type="NCBI Taxonomy" id="608512"/>
    <lineage>
        <taxon>Eukaryota</taxon>
        <taxon>Viridiplantae</taxon>
        <taxon>Streptophyta</taxon>
        <taxon>Embryophyta</taxon>
        <taxon>Tracheophyta</taxon>
        <taxon>Spermatophyta</taxon>
        <taxon>Magnoliopsida</taxon>
        <taxon>eudicotyledons</taxon>
        <taxon>Gunneridae</taxon>
        <taxon>Pentapetalae</taxon>
        <taxon>asterids</taxon>
        <taxon>lamiids</taxon>
        <taxon>Lamiales</taxon>
        <taxon>Lamiaceae</taxon>
        <taxon>Nepetoideae</taxon>
        <taxon>Elsholtzieae</taxon>
        <taxon>Perilla</taxon>
    </lineage>
</organism>
<dbReference type="SUPFAM" id="SSF52058">
    <property type="entry name" value="L domain-like"/>
    <property type="match status" value="1"/>
</dbReference>
<dbReference type="InterPro" id="IPR055414">
    <property type="entry name" value="LRR_R13L4/SHOC2-like"/>
</dbReference>
<evidence type="ECO:0000256" key="15">
    <source>
        <dbReference type="ARBA" id="ARBA00022989"/>
    </source>
</evidence>
<accession>A0AAD4J2B6</accession>
<dbReference type="Pfam" id="PF23598">
    <property type="entry name" value="LRR_14"/>
    <property type="match status" value="2"/>
</dbReference>
<dbReference type="EMBL" id="SDAM02000168">
    <property type="protein sequence ID" value="KAH6825883.1"/>
    <property type="molecule type" value="Genomic_DNA"/>
</dbReference>
<dbReference type="InterPro" id="IPR011009">
    <property type="entry name" value="Kinase-like_dom_sf"/>
</dbReference>
<feature type="domain" description="Protein kinase" evidence="23">
    <location>
        <begin position="765"/>
        <end position="1043"/>
    </location>
</feature>
<dbReference type="Proteomes" id="UP001190926">
    <property type="component" value="Unassembled WGS sequence"/>
</dbReference>
<dbReference type="AlphaFoldDB" id="A0AAD4J2B6"/>
<keyword evidence="25" id="KW-1185">Reference proteome</keyword>
<evidence type="ECO:0000256" key="5">
    <source>
        <dbReference type="ARBA" id="ARBA00022527"/>
    </source>
</evidence>
<feature type="transmembrane region" description="Helical" evidence="22">
    <location>
        <begin position="710"/>
        <end position="731"/>
    </location>
</feature>
<dbReference type="InterPro" id="IPR032675">
    <property type="entry name" value="LRR_dom_sf"/>
</dbReference>
<dbReference type="FunFam" id="3.80.10.10:FF:000317">
    <property type="entry name" value="Inactive leucine-rich repeat receptor-like protein kinase"/>
    <property type="match status" value="1"/>
</dbReference>
<evidence type="ECO:0000256" key="12">
    <source>
        <dbReference type="ARBA" id="ARBA00022741"/>
    </source>
</evidence>
<dbReference type="InterPro" id="IPR008271">
    <property type="entry name" value="Ser/Thr_kinase_AS"/>
</dbReference>
<dbReference type="InterPro" id="IPR017441">
    <property type="entry name" value="Protein_kinase_ATP_BS"/>
</dbReference>
<dbReference type="Pfam" id="PF00560">
    <property type="entry name" value="LRR_1"/>
    <property type="match status" value="3"/>
</dbReference>
<dbReference type="InterPro" id="IPR013210">
    <property type="entry name" value="LRR_N_plant-typ"/>
</dbReference>
<dbReference type="SMART" id="SM00369">
    <property type="entry name" value="LRR_TYP"/>
    <property type="match status" value="12"/>
</dbReference>
<comment type="similarity">
    <text evidence="2">Belongs to the protein kinase superfamily. Ser/Thr protein kinase family.</text>
</comment>
<dbReference type="GO" id="GO:0004674">
    <property type="term" value="F:protein serine/threonine kinase activity"/>
    <property type="evidence" value="ECO:0007669"/>
    <property type="project" value="UniProtKB-KW"/>
</dbReference>
<evidence type="ECO:0000256" key="18">
    <source>
        <dbReference type="ARBA" id="ARBA00023180"/>
    </source>
</evidence>
<keyword evidence="18" id="KW-0325">Glycoprotein</keyword>
<evidence type="ECO:0000256" key="20">
    <source>
        <dbReference type="ARBA" id="ARBA00048679"/>
    </source>
</evidence>
<keyword evidence="11" id="KW-0677">Repeat</keyword>
<dbReference type="GO" id="GO:0005524">
    <property type="term" value="F:ATP binding"/>
    <property type="evidence" value="ECO:0007669"/>
    <property type="project" value="UniProtKB-UniRule"/>
</dbReference>
<keyword evidence="13" id="KW-0418">Kinase</keyword>
<keyword evidence="12 21" id="KW-0547">Nucleotide-binding</keyword>
<evidence type="ECO:0000313" key="25">
    <source>
        <dbReference type="Proteomes" id="UP001190926"/>
    </source>
</evidence>
<dbReference type="PROSITE" id="PS00108">
    <property type="entry name" value="PROTEIN_KINASE_ST"/>
    <property type="match status" value="1"/>
</dbReference>
<evidence type="ECO:0000256" key="7">
    <source>
        <dbReference type="ARBA" id="ARBA00022614"/>
    </source>
</evidence>
<sequence>MALKSHLVLPRDSILSINWTSVTHHCSWFGVTCSNNRVTILRLSGLAVADQCAPDVANLTHLVELDLSSNKLGGILPTQLGFLKHLTILNLTLNSLGGSIPPNLSRCQNLQQLDLSYNFLAGSIPSELGTLGLLRYLAVDHNNLTGEIPASLANFSRLEYLYLHENDLFGEIPAELGKLSHLIVIGLRGGNLTGSIPPSIFNISRLQVADLSINGLSGWLPENLGDNLPNLQRLFFDSNRITGKIPAFLSNASKLSHFFLTDNDLHGEIPSELGSLRDLLWFEFEYNQISGDIPHSLFNITSLQILKTRHNYLSGELPHDLGDWLPKLKEIFLSHNLFTGGIPPSISNASNLVYLEVSNNSFSGPVPMMLGKLPRLEHLNLQFNLLVNNPLSTHLHFLDSLVNCTSLQYLILDSNPLNGVLPDSVGNLSRNLKVFTAISCELKGGIPHEIGNLSSLNYLGLSGNDLQGEVPSSFGSLQNLERMYLTGNQLEGSIQALCSIKILGILHLAENSFSGSVPLCLQNLTELREISLANNNLNSTISLGFWNLVKLEGLNLSRNHLHGVLPTELGNLKAVHILDLSSNNFSGEIPNSVGSLQSLLTLDMSQNKFEGPIPSSLSNLIVIQLLDLSSNLLSGTIPASLGSLRDLKYLNLSYNMLQGEIPHAGVFTNITYQYLMGNPNLCGAPELNFPLCSAHASGKRKRRISLVLKITIPLAATSLVVVTWILVWISLHRKKKVENQRGSHSLPLRHQTITHHELLLATDGFSETHLVGIGSSGMVYKGFLADGKFVAIKVLNMQYARALKNFEAECKVLSRVRHRNLVKIISTCSNDDFKAMILEYMPNGSLDKRLHSESNPLSLVERVDIVIDVAMAMAYLHHEYIVPIVHCDLKPSNVLLDEDMTAHVADFGIAKILAQDDAQMQTKTLGTIGYIAPEYGSDGQVSTWGDIYSFGVLLLETFTGKSPTDDMFGEDLSLHQYVSKSFPVGLTEVLHPNLYDLDSHPTNKKQNQMEETLVSIIHVALLCLKELPEERIAMREVVVHLKKIRAKL</sequence>
<evidence type="ECO:0000256" key="11">
    <source>
        <dbReference type="ARBA" id="ARBA00022737"/>
    </source>
</evidence>
<evidence type="ECO:0000259" key="23">
    <source>
        <dbReference type="PROSITE" id="PS50011"/>
    </source>
</evidence>
<dbReference type="Pfam" id="PF13855">
    <property type="entry name" value="LRR_8"/>
    <property type="match status" value="1"/>
</dbReference>
<evidence type="ECO:0000256" key="9">
    <source>
        <dbReference type="ARBA" id="ARBA00022692"/>
    </source>
</evidence>
<dbReference type="InterPro" id="IPR001611">
    <property type="entry name" value="Leu-rich_rpt"/>
</dbReference>
<keyword evidence="17" id="KW-0675">Receptor</keyword>
<dbReference type="FunFam" id="1.10.510.10:FF:000358">
    <property type="entry name" value="Putative leucine-rich repeat receptor-like serine/threonine-protein kinase"/>
    <property type="match status" value="1"/>
</dbReference>
<dbReference type="Gene3D" id="3.80.10.10">
    <property type="entry name" value="Ribonuclease Inhibitor"/>
    <property type="match status" value="5"/>
</dbReference>
<keyword evidence="15 22" id="KW-1133">Transmembrane helix</keyword>
<dbReference type="PANTHER" id="PTHR27008:SF575">
    <property type="entry name" value="LRR RECEPTOR-LIKE SERINE_THREONINE-PROTEIN KINASE EFR"/>
    <property type="match status" value="1"/>
</dbReference>
<evidence type="ECO:0000256" key="2">
    <source>
        <dbReference type="ARBA" id="ARBA00008684"/>
    </source>
</evidence>
<evidence type="ECO:0000256" key="6">
    <source>
        <dbReference type="ARBA" id="ARBA00022553"/>
    </source>
</evidence>
<evidence type="ECO:0000313" key="24">
    <source>
        <dbReference type="EMBL" id="KAH6825883.1"/>
    </source>
</evidence>
<evidence type="ECO:0000256" key="13">
    <source>
        <dbReference type="ARBA" id="ARBA00022777"/>
    </source>
</evidence>
<comment type="catalytic activity">
    <reaction evidence="20">
        <text>L-seryl-[protein] + ATP = O-phospho-L-seryl-[protein] + ADP + H(+)</text>
        <dbReference type="Rhea" id="RHEA:17989"/>
        <dbReference type="Rhea" id="RHEA-COMP:9863"/>
        <dbReference type="Rhea" id="RHEA-COMP:11604"/>
        <dbReference type="ChEBI" id="CHEBI:15378"/>
        <dbReference type="ChEBI" id="CHEBI:29999"/>
        <dbReference type="ChEBI" id="CHEBI:30616"/>
        <dbReference type="ChEBI" id="CHEBI:83421"/>
        <dbReference type="ChEBI" id="CHEBI:456216"/>
        <dbReference type="EC" id="2.7.11.1"/>
    </reaction>
</comment>
<dbReference type="Pfam" id="PF00069">
    <property type="entry name" value="Pkinase"/>
    <property type="match status" value="1"/>
</dbReference>
<evidence type="ECO:0000256" key="4">
    <source>
        <dbReference type="ARBA" id="ARBA00022475"/>
    </source>
</evidence>
<keyword evidence="6" id="KW-0597">Phosphoprotein</keyword>
<reference evidence="24 25" key="1">
    <citation type="journal article" date="2021" name="Nat. Commun.">
        <title>Incipient diploidization of the medicinal plant Perilla within 10,000 years.</title>
        <authorList>
            <person name="Zhang Y."/>
            <person name="Shen Q."/>
            <person name="Leng L."/>
            <person name="Zhang D."/>
            <person name="Chen S."/>
            <person name="Shi Y."/>
            <person name="Ning Z."/>
            <person name="Chen S."/>
        </authorList>
    </citation>
    <scope>NUCLEOTIDE SEQUENCE [LARGE SCALE GENOMIC DNA]</scope>
    <source>
        <strain evidence="25">cv. PC099</strain>
    </source>
</reference>
<dbReference type="PANTHER" id="PTHR27008">
    <property type="entry name" value="OS04G0122200 PROTEIN"/>
    <property type="match status" value="1"/>
</dbReference>
<dbReference type="GO" id="GO:0006952">
    <property type="term" value="P:defense response"/>
    <property type="evidence" value="ECO:0007669"/>
    <property type="project" value="UniProtKB-ARBA"/>
</dbReference>
<dbReference type="SUPFAM" id="SSF52047">
    <property type="entry name" value="RNI-like"/>
    <property type="match status" value="1"/>
</dbReference>
<keyword evidence="8" id="KW-0808">Transferase</keyword>